<dbReference type="SUPFAM" id="SSF51206">
    <property type="entry name" value="cAMP-binding domain-like"/>
    <property type="match status" value="1"/>
</dbReference>
<evidence type="ECO:0000256" key="2">
    <source>
        <dbReference type="ARBA" id="ARBA00022692"/>
    </source>
</evidence>
<dbReference type="EMBL" id="OMOR01000001">
    <property type="protein sequence ID" value="SPH23035.1"/>
    <property type="molecule type" value="Genomic_DNA"/>
</dbReference>
<dbReference type="SMART" id="SM00100">
    <property type="entry name" value="cNMP"/>
    <property type="match status" value="1"/>
</dbReference>
<evidence type="ECO:0000256" key="1">
    <source>
        <dbReference type="ARBA" id="ARBA00004651"/>
    </source>
</evidence>
<dbReference type="AlphaFoldDB" id="A0A2R8BIS6"/>
<dbReference type="PANTHER" id="PTHR43394">
    <property type="entry name" value="ATP-DEPENDENT PERMEASE MDL1, MITOCHONDRIAL"/>
    <property type="match status" value="1"/>
</dbReference>
<dbReference type="InterPro" id="IPR018490">
    <property type="entry name" value="cNMP-bd_dom_sf"/>
</dbReference>
<evidence type="ECO:0000259" key="6">
    <source>
        <dbReference type="PROSITE" id="PS50042"/>
    </source>
</evidence>
<feature type="transmembrane region" description="Helical" evidence="5">
    <location>
        <begin position="156"/>
        <end position="183"/>
    </location>
</feature>
<organism evidence="9 10">
    <name type="scientific">Ascidiaceihabitans donghaensis</name>
    <dbReference type="NCBI Taxonomy" id="1510460"/>
    <lineage>
        <taxon>Bacteria</taxon>
        <taxon>Pseudomonadati</taxon>
        <taxon>Pseudomonadota</taxon>
        <taxon>Alphaproteobacteria</taxon>
        <taxon>Rhodobacterales</taxon>
        <taxon>Paracoccaceae</taxon>
        <taxon>Ascidiaceihabitans</taxon>
    </lineage>
</organism>
<dbReference type="PROSITE" id="PS50929">
    <property type="entry name" value="ABC_TM1F"/>
    <property type="match status" value="1"/>
</dbReference>
<keyword evidence="9" id="KW-0067">ATP-binding</keyword>
<dbReference type="CDD" id="cd07346">
    <property type="entry name" value="ABC_6TM_exporters"/>
    <property type="match status" value="1"/>
</dbReference>
<dbReference type="GO" id="GO:0005886">
    <property type="term" value="C:plasma membrane"/>
    <property type="evidence" value="ECO:0007669"/>
    <property type="project" value="UniProtKB-SubCell"/>
</dbReference>
<dbReference type="PROSITE" id="PS50893">
    <property type="entry name" value="ABC_TRANSPORTER_2"/>
    <property type="match status" value="1"/>
</dbReference>
<dbReference type="InterPro" id="IPR003439">
    <property type="entry name" value="ABC_transporter-like_ATP-bd"/>
</dbReference>
<evidence type="ECO:0000256" key="4">
    <source>
        <dbReference type="ARBA" id="ARBA00023136"/>
    </source>
</evidence>
<dbReference type="InterPro" id="IPR039421">
    <property type="entry name" value="Type_1_exporter"/>
</dbReference>
<dbReference type="Gene3D" id="3.40.50.300">
    <property type="entry name" value="P-loop containing nucleotide triphosphate hydrolases"/>
    <property type="match status" value="2"/>
</dbReference>
<dbReference type="InterPro" id="IPR011527">
    <property type="entry name" value="ABC1_TM_dom"/>
</dbReference>
<reference evidence="9 10" key="1">
    <citation type="submission" date="2018-03" db="EMBL/GenBank/DDBJ databases">
        <authorList>
            <person name="Keele B.F."/>
        </authorList>
    </citation>
    <scope>NUCLEOTIDE SEQUENCE [LARGE SCALE GENOMIC DNA]</scope>
    <source>
        <strain evidence="9 10">CECT 8599</strain>
    </source>
</reference>
<evidence type="ECO:0000256" key="3">
    <source>
        <dbReference type="ARBA" id="ARBA00022989"/>
    </source>
</evidence>
<dbReference type="PANTHER" id="PTHR43394:SF1">
    <property type="entry name" value="ATP-BINDING CASSETTE SUB-FAMILY B MEMBER 10, MITOCHONDRIAL"/>
    <property type="match status" value="1"/>
</dbReference>
<feature type="domain" description="ABC transporter" evidence="7">
    <location>
        <begin position="349"/>
        <end position="873"/>
    </location>
</feature>
<dbReference type="PROSITE" id="PS50042">
    <property type="entry name" value="CNMP_BINDING_3"/>
    <property type="match status" value="1"/>
</dbReference>
<proteinExistence type="predicted"/>
<dbReference type="Pfam" id="PF00664">
    <property type="entry name" value="ABC_membrane"/>
    <property type="match status" value="1"/>
</dbReference>
<sequence>MDRTLFTFIWKHSKREQFTLLLVTLITFPFLYATLELPKRIINDAIGAEKAVLDVFGYELSQTQFLLALCVGYLLAVLCHGLLKMRLNTMKGITSERLLRRFRYSLISRMMRFPRSYFQQTSQGELVAMVTSEAEPMGGLMGDAVAQPLFQAGQMLLIVTFLFLQSVWFGLAGIALIPLQAWLIPMIQRQINQLNKQRITQVRALASEIGESAAGITDLRTNGGVRYRLAGFTDRLGQLFEIRYKIYNKKFFMKFLNNFITQLTPFFFYAVGGYLAIQGEITVGALVAALAAYKDLSNPWKELLTYYNQVQDMSLRWEIVVDRFNPKGIIDETLFEGEPSSIPHLRGTIELDHVTVRSASGNPVLEDINLTIQPGARVAIKVPNGTERTALAELLTREILPVRGNVRVDGQKLSELHQAVIAARIGYAHSRPYLFDGTLGSNLMMPLMTSPKTVLWDPSKRDRFTNEAARSGNSADSLRADWVDPALADLKDGDDIRSWWFELVQAMGIDEFMFQRMLTSRVDPKMHPELAKAVVGLRDEVFDRLKAKGLDKAINRFDPDKFNPSVPLGGNLLFAAPARELSPEELVAEKSFLALIMEQGLAEEGIAISQTVVETLHQTFGRDGTNHPLFTALGIEETLYEQLVDIAARRREVGDKALNAEEFALFLTVPFAFTAEQIGPAFPDSFKQEILNIRRTKAAELRERSGDLFVPLAPENYLPRLTLMENLMYGLVSAMAGAKAEKVREVISDLLTEKGLRRLVAETIFDIPAGLAGSQLPPVFQERAAFSRAGIKKPDILVLDKALASHDADSRRKTRTALRKLMPDTTLIFMEDNFENPSEYDLFVEIKNGRIDGIQKQEIDLLPDGGSDDLRSKMREISRTDTFAKLDVRNQRLLAFAARWYTAPAGQKIFSKGDVADAAWLCVKGSARMFFDDGEGARRVVSTVLPGRLIGDLAVLLDETRQVDLIAEEETVFLRIGAREFKAVIESDTTALLTLLQTVGGHLQGAAELLAKAQVDVPEDFGDPEPEAK</sequence>
<evidence type="ECO:0000259" key="8">
    <source>
        <dbReference type="PROSITE" id="PS50929"/>
    </source>
</evidence>
<evidence type="ECO:0000256" key="5">
    <source>
        <dbReference type="SAM" id="Phobius"/>
    </source>
</evidence>
<dbReference type="GO" id="GO:0090374">
    <property type="term" value="P:oligopeptide export from mitochondrion"/>
    <property type="evidence" value="ECO:0007669"/>
    <property type="project" value="TreeGrafter"/>
</dbReference>
<gene>
    <name evidence="9" type="ORF">ASD8599_03782</name>
</gene>
<dbReference type="SUPFAM" id="SSF52540">
    <property type="entry name" value="P-loop containing nucleoside triphosphate hydrolases"/>
    <property type="match status" value="2"/>
</dbReference>
<dbReference type="InterPro" id="IPR027417">
    <property type="entry name" value="P-loop_NTPase"/>
</dbReference>
<protein>
    <submittedName>
        <fullName evidence="9">Putative ABC transporter ATP-binding protein</fullName>
    </submittedName>
</protein>
<evidence type="ECO:0000259" key="7">
    <source>
        <dbReference type="PROSITE" id="PS50893"/>
    </source>
</evidence>
<dbReference type="RefSeq" id="WP_108829919.1">
    <property type="nucleotide sequence ID" value="NZ_OMOR01000001.1"/>
</dbReference>
<dbReference type="Pfam" id="PF00005">
    <property type="entry name" value="ABC_tran"/>
    <property type="match status" value="1"/>
</dbReference>
<evidence type="ECO:0000313" key="10">
    <source>
        <dbReference type="Proteomes" id="UP000244880"/>
    </source>
</evidence>
<feature type="transmembrane region" description="Helical" evidence="5">
    <location>
        <begin position="18"/>
        <end position="35"/>
    </location>
</feature>
<dbReference type="InterPro" id="IPR014710">
    <property type="entry name" value="RmlC-like_jellyroll"/>
</dbReference>
<dbReference type="Proteomes" id="UP000244880">
    <property type="component" value="Unassembled WGS sequence"/>
</dbReference>
<keyword evidence="4 5" id="KW-0472">Membrane</keyword>
<feature type="domain" description="ABC transmembrane type-1" evidence="8">
    <location>
        <begin position="52"/>
        <end position="312"/>
    </location>
</feature>
<dbReference type="Gene3D" id="2.60.120.10">
    <property type="entry name" value="Jelly Rolls"/>
    <property type="match status" value="1"/>
</dbReference>
<dbReference type="InterPro" id="IPR036640">
    <property type="entry name" value="ABC1_TM_sf"/>
</dbReference>
<dbReference type="GO" id="GO:0005524">
    <property type="term" value="F:ATP binding"/>
    <property type="evidence" value="ECO:0007669"/>
    <property type="project" value="UniProtKB-KW"/>
</dbReference>
<dbReference type="InterPro" id="IPR000595">
    <property type="entry name" value="cNMP-bd_dom"/>
</dbReference>
<dbReference type="CDD" id="cd00038">
    <property type="entry name" value="CAP_ED"/>
    <property type="match status" value="1"/>
</dbReference>
<feature type="transmembrane region" description="Helical" evidence="5">
    <location>
        <begin position="65"/>
        <end position="83"/>
    </location>
</feature>
<comment type="subcellular location">
    <subcellularLocation>
        <location evidence="1">Cell membrane</location>
        <topology evidence="1">Multi-pass membrane protein</topology>
    </subcellularLocation>
</comment>
<keyword evidence="3 5" id="KW-1133">Transmembrane helix</keyword>
<feature type="domain" description="Cyclic nucleotide-binding" evidence="6">
    <location>
        <begin position="882"/>
        <end position="985"/>
    </location>
</feature>
<evidence type="ECO:0000313" key="9">
    <source>
        <dbReference type="EMBL" id="SPH23035.1"/>
    </source>
</evidence>
<dbReference type="GO" id="GO:0016887">
    <property type="term" value="F:ATP hydrolysis activity"/>
    <property type="evidence" value="ECO:0007669"/>
    <property type="project" value="InterPro"/>
</dbReference>
<keyword evidence="10" id="KW-1185">Reference proteome</keyword>
<dbReference type="Pfam" id="PF00027">
    <property type="entry name" value="cNMP_binding"/>
    <property type="match status" value="1"/>
</dbReference>
<name>A0A2R8BIS6_9RHOB</name>
<accession>A0A2R8BIS6</accession>
<dbReference type="SUPFAM" id="SSF90123">
    <property type="entry name" value="ABC transporter transmembrane region"/>
    <property type="match status" value="1"/>
</dbReference>
<keyword evidence="2 5" id="KW-0812">Transmembrane</keyword>
<dbReference type="GO" id="GO:0015421">
    <property type="term" value="F:ABC-type oligopeptide transporter activity"/>
    <property type="evidence" value="ECO:0007669"/>
    <property type="project" value="TreeGrafter"/>
</dbReference>
<dbReference type="Gene3D" id="1.20.1560.10">
    <property type="entry name" value="ABC transporter type 1, transmembrane domain"/>
    <property type="match status" value="1"/>
</dbReference>
<keyword evidence="9" id="KW-0547">Nucleotide-binding</keyword>
<dbReference type="OrthoDB" id="9760920at2"/>